<reference evidence="4 5" key="1">
    <citation type="submission" date="2019-12" db="EMBL/GenBank/DDBJ databases">
        <title>Draft genome sequence of the ascomycete Xylaria multiplex DSM 110363.</title>
        <authorList>
            <person name="Buettner E."/>
            <person name="Kellner H."/>
        </authorList>
    </citation>
    <scope>NUCLEOTIDE SEQUENCE [LARGE SCALE GENOMIC DNA]</scope>
    <source>
        <strain evidence="4 5">DSM 110363</strain>
    </source>
</reference>
<name>A0A7C8IN38_9PEZI</name>
<keyword evidence="5" id="KW-1185">Reference proteome</keyword>
<evidence type="ECO:0000313" key="4">
    <source>
        <dbReference type="EMBL" id="KAF2964344.1"/>
    </source>
</evidence>
<gene>
    <name evidence="4" type="ORF">GQX73_g9228</name>
</gene>
<dbReference type="InterPro" id="IPR000845">
    <property type="entry name" value="Nucleoside_phosphorylase_d"/>
</dbReference>
<proteinExistence type="predicted"/>
<dbReference type="InParanoid" id="A0A7C8IN38"/>
<dbReference type="Gene3D" id="3.40.50.1580">
    <property type="entry name" value="Nucleoside phosphorylase domain"/>
    <property type="match status" value="1"/>
</dbReference>
<dbReference type="Gene3D" id="3.40.50.300">
    <property type="entry name" value="P-loop containing nucleotide triphosphate hydrolases"/>
    <property type="match status" value="1"/>
</dbReference>
<feature type="domain" description="NB-ARC" evidence="2">
    <location>
        <begin position="435"/>
        <end position="602"/>
    </location>
</feature>
<dbReference type="EMBL" id="WUBL01000155">
    <property type="protein sequence ID" value="KAF2964344.1"/>
    <property type="molecule type" value="Genomic_DNA"/>
</dbReference>
<dbReference type="InterPro" id="IPR053137">
    <property type="entry name" value="NLR-like"/>
</dbReference>
<dbReference type="GO" id="GO:0003824">
    <property type="term" value="F:catalytic activity"/>
    <property type="evidence" value="ECO:0007669"/>
    <property type="project" value="InterPro"/>
</dbReference>
<organism evidence="4 5">
    <name type="scientific">Xylaria multiplex</name>
    <dbReference type="NCBI Taxonomy" id="323545"/>
    <lineage>
        <taxon>Eukaryota</taxon>
        <taxon>Fungi</taxon>
        <taxon>Dikarya</taxon>
        <taxon>Ascomycota</taxon>
        <taxon>Pezizomycotina</taxon>
        <taxon>Sordariomycetes</taxon>
        <taxon>Xylariomycetidae</taxon>
        <taxon>Xylariales</taxon>
        <taxon>Xylariaceae</taxon>
        <taxon>Xylaria</taxon>
    </lineage>
</organism>
<sequence>MRPFRSRPKAGSRGDPSDPLARNQRNDTSRIFSQLVDRSVSASTQATTTLTAPDTKYLPSRPATRHEFEIAIICALTLEADAVAALFDQHWDYNGPPYDKAPGDPNAYTTGAIGRHNVVLVHMPGMGKANAAAGAANCRASFPNIKLAAVVGICGAVPFGPDGSEIVLGDVIISDGVVQYDLGRRHPDRFVRKDTLSDSLGRPTAEIRALLSKLKSRHDRSTLQDKLAMHLKVIQDNPELEAQYPGAANDRLLEATYHHTSEGSLCNESGCSGPLVLRRRLEQENTQPIVHFGLIASGDTVMRSGEERDSIAQRERVLGFEMEGAGVWDSFPCIVIKGVCDYADSHKAKSWQRYAGATAAACLKAFLEFWIPSLSSVQEPYSVAKQPTGMWLPERPETPPQPSFMVPFSHDTNFIERRYLLNRIHQACLEPASRTALVGLGGNGKSQLAIEYTYRVRDAFKKQNKQIWVFWVHAGTRARVEEGFKTIADAIKLPERNQPQADILQLVYQWLRDERNGQWLMVLDSADNIDVFYDTDEKSDQKATEGEKRALWTYLPQSANGSILVTTRNKDLASRLTVSYRDIIEVGPMDQDQAFRLLAMKLGSQYDKDDGKKLVEALEYIPLAISQAAAYIQKRAPRTSVKKYLEEFRESERKQSSLLNYDNGDLRRDRDASNSVINTWQISFDYIRSKRPSATELLSFMSFFDCQGILESLIRPIYRENNTDDEDSVDDEELTDNESISSHEVMNNEFEDDITMLRDYCLVGTNEKGDVFEMHGLVQLSTRKWLDVYGETERFKVQYISRMAQAFPPGDFQNWRTCQKLFPHAERAILHRPVDEKSLEEWALLLFNGSRRTRPGKQYWDQTIQVR</sequence>
<feature type="compositionally biased region" description="Basic residues" evidence="1">
    <location>
        <begin position="1"/>
        <end position="10"/>
    </location>
</feature>
<dbReference type="SUPFAM" id="SSF52540">
    <property type="entry name" value="P-loop containing nucleoside triphosphate hydrolases"/>
    <property type="match status" value="1"/>
</dbReference>
<dbReference type="PANTHER" id="PTHR46082:SF6">
    <property type="entry name" value="AAA+ ATPASE DOMAIN-CONTAINING PROTEIN-RELATED"/>
    <property type="match status" value="1"/>
</dbReference>
<dbReference type="GO" id="GO:0043531">
    <property type="term" value="F:ADP binding"/>
    <property type="evidence" value="ECO:0007669"/>
    <property type="project" value="InterPro"/>
</dbReference>
<evidence type="ECO:0000256" key="1">
    <source>
        <dbReference type="SAM" id="MobiDB-lite"/>
    </source>
</evidence>
<dbReference type="Proteomes" id="UP000481858">
    <property type="component" value="Unassembled WGS sequence"/>
</dbReference>
<protein>
    <recommendedName>
        <fullName evidence="6">Nucleoside phosphorylase domain-containing protein</fullName>
    </recommendedName>
</protein>
<dbReference type="SUPFAM" id="SSF53167">
    <property type="entry name" value="Purine and uridine phosphorylases"/>
    <property type="match status" value="1"/>
</dbReference>
<dbReference type="InterPro" id="IPR002182">
    <property type="entry name" value="NB-ARC"/>
</dbReference>
<dbReference type="InterPro" id="IPR035994">
    <property type="entry name" value="Nucleoside_phosphorylase_sf"/>
</dbReference>
<dbReference type="Pfam" id="PF00931">
    <property type="entry name" value="NB-ARC"/>
    <property type="match status" value="1"/>
</dbReference>
<dbReference type="OrthoDB" id="20872at2759"/>
<feature type="domain" description="Nucleoside phosphorylase" evidence="3">
    <location>
        <begin position="69"/>
        <end position="367"/>
    </location>
</feature>
<dbReference type="AlphaFoldDB" id="A0A7C8IN38"/>
<evidence type="ECO:0008006" key="6">
    <source>
        <dbReference type="Google" id="ProtNLM"/>
    </source>
</evidence>
<evidence type="ECO:0000259" key="2">
    <source>
        <dbReference type="Pfam" id="PF00931"/>
    </source>
</evidence>
<evidence type="ECO:0000313" key="5">
    <source>
        <dbReference type="Proteomes" id="UP000481858"/>
    </source>
</evidence>
<feature type="region of interest" description="Disordered" evidence="1">
    <location>
        <begin position="1"/>
        <end position="26"/>
    </location>
</feature>
<accession>A0A7C8IN38</accession>
<dbReference type="InterPro" id="IPR027417">
    <property type="entry name" value="P-loop_NTPase"/>
</dbReference>
<dbReference type="PANTHER" id="PTHR46082">
    <property type="entry name" value="ATP/GTP-BINDING PROTEIN-RELATED"/>
    <property type="match status" value="1"/>
</dbReference>
<dbReference type="GO" id="GO:0009116">
    <property type="term" value="P:nucleoside metabolic process"/>
    <property type="evidence" value="ECO:0007669"/>
    <property type="project" value="InterPro"/>
</dbReference>
<dbReference type="Pfam" id="PF01048">
    <property type="entry name" value="PNP_UDP_1"/>
    <property type="match status" value="1"/>
</dbReference>
<evidence type="ECO:0000259" key="3">
    <source>
        <dbReference type="Pfam" id="PF01048"/>
    </source>
</evidence>
<comment type="caution">
    <text evidence="4">The sequence shown here is derived from an EMBL/GenBank/DDBJ whole genome shotgun (WGS) entry which is preliminary data.</text>
</comment>